<name>A0A133KDP4_9FIRM</name>
<dbReference type="PIRSF" id="PIRSF004553">
    <property type="entry name" value="CHP00095"/>
    <property type="match status" value="1"/>
</dbReference>
<reference evidence="4" key="1">
    <citation type="submission" date="2016-01" db="EMBL/GenBank/DDBJ databases">
        <authorList>
            <person name="Mitreva M."/>
            <person name="Pepin K.H."/>
            <person name="Mihindukulasuriya K.A."/>
            <person name="Fulton R."/>
            <person name="Fronick C."/>
            <person name="O'Laughlin M."/>
            <person name="Miner T."/>
            <person name="Herter B."/>
            <person name="Rosa B.A."/>
            <person name="Cordes M."/>
            <person name="Tomlinson C."/>
            <person name="Wollam A."/>
            <person name="Palsikar V.B."/>
            <person name="Mardis E.R."/>
            <person name="Wilson R.K."/>
        </authorList>
    </citation>
    <scope>NUCLEOTIDE SEQUENCE [LARGE SCALE GENOMIC DNA]</scope>
    <source>
        <strain evidence="4">MJR8151</strain>
    </source>
</reference>
<keyword evidence="1 3" id="KW-0489">Methyltransferase</keyword>
<organism evidence="3 4">
    <name type="scientific">Anaerococcus tetradius</name>
    <dbReference type="NCBI Taxonomy" id="33036"/>
    <lineage>
        <taxon>Bacteria</taxon>
        <taxon>Bacillati</taxon>
        <taxon>Bacillota</taxon>
        <taxon>Tissierellia</taxon>
        <taxon>Tissierellales</taxon>
        <taxon>Peptoniphilaceae</taxon>
        <taxon>Anaerococcus</taxon>
    </lineage>
</organism>
<dbReference type="PANTHER" id="PTHR43542">
    <property type="entry name" value="METHYLTRANSFERASE"/>
    <property type="match status" value="1"/>
</dbReference>
<evidence type="ECO:0000256" key="2">
    <source>
        <dbReference type="ARBA" id="ARBA00022679"/>
    </source>
</evidence>
<dbReference type="AlphaFoldDB" id="A0A133KDP4"/>
<dbReference type="PANTHER" id="PTHR43542:SF1">
    <property type="entry name" value="METHYLTRANSFERASE"/>
    <property type="match status" value="1"/>
</dbReference>
<keyword evidence="4" id="KW-1185">Reference proteome</keyword>
<gene>
    <name evidence="3" type="ORF">HMPREF3200_01173</name>
</gene>
<evidence type="ECO:0000256" key="1">
    <source>
        <dbReference type="ARBA" id="ARBA00022603"/>
    </source>
</evidence>
<dbReference type="STRING" id="33036.HMPREF3200_01173"/>
<dbReference type="NCBIfam" id="TIGR00095">
    <property type="entry name" value="16S rRNA (guanine(966)-N(2))-methyltransferase RsmD"/>
    <property type="match status" value="1"/>
</dbReference>
<dbReference type="Proteomes" id="UP000070383">
    <property type="component" value="Unassembled WGS sequence"/>
</dbReference>
<dbReference type="InterPro" id="IPR002052">
    <property type="entry name" value="DNA_methylase_N6_adenine_CS"/>
</dbReference>
<dbReference type="PROSITE" id="PS00092">
    <property type="entry name" value="N6_MTASE"/>
    <property type="match status" value="1"/>
</dbReference>
<proteinExistence type="predicted"/>
<evidence type="ECO:0000313" key="4">
    <source>
        <dbReference type="Proteomes" id="UP000070383"/>
    </source>
</evidence>
<dbReference type="CDD" id="cd02440">
    <property type="entry name" value="AdoMet_MTases"/>
    <property type="match status" value="1"/>
</dbReference>
<dbReference type="GO" id="GO:0003676">
    <property type="term" value="F:nucleic acid binding"/>
    <property type="evidence" value="ECO:0007669"/>
    <property type="project" value="InterPro"/>
</dbReference>
<dbReference type="SUPFAM" id="SSF53335">
    <property type="entry name" value="S-adenosyl-L-methionine-dependent methyltransferases"/>
    <property type="match status" value="1"/>
</dbReference>
<dbReference type="GO" id="GO:0031167">
    <property type="term" value="P:rRNA methylation"/>
    <property type="evidence" value="ECO:0007669"/>
    <property type="project" value="InterPro"/>
</dbReference>
<dbReference type="GO" id="GO:0008168">
    <property type="term" value="F:methyltransferase activity"/>
    <property type="evidence" value="ECO:0007669"/>
    <property type="project" value="UniProtKB-KW"/>
</dbReference>
<dbReference type="Gene3D" id="3.40.50.150">
    <property type="entry name" value="Vaccinia Virus protein VP39"/>
    <property type="match status" value="1"/>
</dbReference>
<accession>A0A133KDP4</accession>
<sequence length="187" mass="21545">MRVVAGKYKGFNLLSPKVNSSRPTDNKVKEAIFDMLFPYKPDFVALDLFSGTGQMGIEFLSRGAREVYFNEKNSSTHSILKENLSKIKDDSAKITKLDFRKALKYYKEEKLKFDYIFLDPPYDGDMLKQAIELIIECELLNDEGIIITESDRELDFSGRGGLNILKEKSYGRKLIKIYTRNESDLSR</sequence>
<comment type="caution">
    <text evidence="3">The sequence shown here is derived from an EMBL/GenBank/DDBJ whole genome shotgun (WGS) entry which is preliminary data.</text>
</comment>
<protein>
    <submittedName>
        <fullName evidence="3">RNA methyltransferase, RsmD family</fullName>
    </submittedName>
</protein>
<dbReference type="EMBL" id="LRPM01000046">
    <property type="protein sequence ID" value="KWZ77702.1"/>
    <property type="molecule type" value="Genomic_DNA"/>
</dbReference>
<dbReference type="RefSeq" id="WP_060929492.1">
    <property type="nucleotide sequence ID" value="NZ_CAMPUE010000001.1"/>
</dbReference>
<dbReference type="OrthoDB" id="9803017at2"/>
<dbReference type="InterPro" id="IPR004398">
    <property type="entry name" value="RNA_MeTrfase_RsmD"/>
</dbReference>
<evidence type="ECO:0000313" key="3">
    <source>
        <dbReference type="EMBL" id="KWZ77702.1"/>
    </source>
</evidence>
<dbReference type="Pfam" id="PF03602">
    <property type="entry name" value="Cons_hypoth95"/>
    <property type="match status" value="1"/>
</dbReference>
<keyword evidence="2 3" id="KW-0808">Transferase</keyword>
<dbReference type="InterPro" id="IPR029063">
    <property type="entry name" value="SAM-dependent_MTases_sf"/>
</dbReference>
<dbReference type="PATRIC" id="fig|33036.3.peg.1162"/>